<proteinExistence type="predicted"/>
<name>F8AEL4_PYRYC</name>
<dbReference type="EMBL" id="CP002779">
    <property type="protein sequence ID" value="AEH24693.1"/>
    <property type="molecule type" value="Genomic_DNA"/>
</dbReference>
<evidence type="ECO:0000313" key="1">
    <source>
        <dbReference type="EMBL" id="AEH24693.1"/>
    </source>
</evidence>
<dbReference type="HOGENOM" id="CLU_3227984_0_0_2"/>
<dbReference type="KEGG" id="pya:PYCH_10100"/>
<protein>
    <submittedName>
        <fullName evidence="1">Uncharacterized protein</fullName>
    </submittedName>
</protein>
<dbReference type="AlphaFoldDB" id="F8AEL4"/>
<gene>
    <name evidence="1" type="ordered locus">PYCH_10100</name>
</gene>
<dbReference type="GeneID" id="74507080"/>
<dbReference type="STRING" id="529709.PYCH_10100"/>
<dbReference type="RefSeq" id="WP_013905750.1">
    <property type="nucleotide sequence ID" value="NC_015680.1"/>
</dbReference>
<keyword evidence="2" id="KW-1185">Reference proteome</keyword>
<sequence length="43" mass="5114">MSPYPRRTGIWFQAITYHPSIELRVEHLKSIGGKRNETWTNLE</sequence>
<organism evidence="1 2">
    <name type="scientific">Pyrococcus yayanosii (strain CH1 / JCM 16557)</name>
    <dbReference type="NCBI Taxonomy" id="529709"/>
    <lineage>
        <taxon>Archaea</taxon>
        <taxon>Methanobacteriati</taxon>
        <taxon>Methanobacteriota</taxon>
        <taxon>Thermococci</taxon>
        <taxon>Thermococcales</taxon>
        <taxon>Thermococcaceae</taxon>
        <taxon>Pyrococcus</taxon>
    </lineage>
</organism>
<evidence type="ECO:0000313" key="2">
    <source>
        <dbReference type="Proteomes" id="UP000008386"/>
    </source>
</evidence>
<reference evidence="1 2" key="1">
    <citation type="journal article" date="2011" name="J. Bacteriol.">
        <title>Complete genome sequence of the obligate piezophilic hyperthermophilic archaeon Pyrococcus yayanosii CH1.</title>
        <authorList>
            <person name="Jun X."/>
            <person name="Lupeng L."/>
            <person name="Minjuan X."/>
            <person name="Oger P."/>
            <person name="Fengping W."/>
            <person name="Jebbar M."/>
            <person name="Xiang X."/>
        </authorList>
    </citation>
    <scope>NUCLEOTIDE SEQUENCE [LARGE SCALE GENOMIC DNA]</scope>
    <source>
        <strain evidence="2">CH1 / JCM 16557</strain>
    </source>
</reference>
<dbReference type="Proteomes" id="UP000008386">
    <property type="component" value="Chromosome"/>
</dbReference>
<accession>F8AEL4</accession>